<protein>
    <recommendedName>
        <fullName evidence="2">PDZ domain-containing protein</fullName>
    </recommendedName>
</protein>
<feature type="region of interest" description="Disordered" evidence="1">
    <location>
        <begin position="577"/>
        <end position="624"/>
    </location>
</feature>
<sequence>MGKQSVTDDGYLVAADSNPNDNTNPGLKRNKSKRKITTTSSKTSKTKPKADRNSKCFPLTIRKQPYGEKFWIQVEPSTRISSCTKKIQKMRGIPLGNIRLAIVSTSPSSTSTFWVVDNDKSNYASEDFQERTLKSLGITADGLSKSRHSESLAPEVFLELAAISLYVRMPSGQIIFLEDAVDVECTVDHLESLVSSRLISDGVQEYNENIAESKKMLLCYDEAPLQRSHPIGKYKISDRGVLQVTFVYCDYDDEDLTDLVPSTENKKTKKQKDGEVSSTVMKRKTKKEGKPRAGAEVEAKKIGDEENIVGKTKKKAKEKSKKKPEKKRTKTDSKKKTEKEKKPKEEKMKIEESKRTNEKNKRIEAETKEVEEGEQSKSDAGAEFEAKMKKAEEVRKQLETMENTRVKEETNINSEERKRQEDATEAKSKTKAATSNITKKTVEGEESNTDEEAKFEVKIKKAKEDRKQLAAVDKKRSKEEKNGNSKGRKSQGAKAEAKAKTKAAAAKKMKEEAFAKAKAAAEAKTKEAAETKVKAVAEAKKKENEKRIKEAEAKAKVEIADAKKALEAAATEAKAAVKAEMEAEGEQKSKEAEGETKVEAPSATTTEEEITIEAETNNKAEEEQRKVVCEAKANAEIVTVQEAEEEGVAEAKVTAEIEEEAEDEGRRVEAEVKAETTTAKKAEAKAEDATVKGAEGGAADAEVEAETEKEAEEEQIRVDGEEKSEVEAATAKKAEVEAEREREAEEEQRRAEAEEKSKAEAVTANKAKEEAIAKAKVAAKAKAKIAAAMKAEEEEAAKAAAEAKKKAERVWERVEAKAKAKAEAAAAKKAEIKAAAKAKAEAGADAKRNAEAKTVIAPAGKLGLMLADKIDSTGCVVLGVQASSAMKDRLSLGDWIVAIDGEDVTRMTYNDIISIICRKAEYDREFTVVANNSANGPLYNDKINGNETSESSDEEIDDENNKCGFWDYLSSMHSREGFFPSMHTREPGPEQDSPSLTPSVSRSNTTALTEDISFMSARDFLCLSDDDYDDADSFCGEHDSDSEDEYDDSDSFFVITSDLTPLSIQIDSKISISDMKEQVSKVSGIAVSDLRLVNYEDGALVTDNFRPSPGDILTITPSSVVITLPDCSKLELSVFPNAQIGDLKDYIEEKTDTNRSKQILCFLETDCELDDATVIENDCSLQLSTRSYFQKRK</sequence>
<feature type="compositionally biased region" description="Basic and acidic residues" evidence="1">
    <location>
        <begin position="288"/>
        <end position="304"/>
    </location>
</feature>
<evidence type="ECO:0000259" key="2">
    <source>
        <dbReference type="PROSITE" id="PS50106"/>
    </source>
</evidence>
<feature type="region of interest" description="Disordered" evidence="1">
    <location>
        <begin position="639"/>
        <end position="765"/>
    </location>
</feature>
<feature type="compositionally biased region" description="Basic and acidic residues" evidence="1">
    <location>
        <begin position="384"/>
        <end position="428"/>
    </location>
</feature>
<dbReference type="SMART" id="SM00228">
    <property type="entry name" value="PDZ"/>
    <property type="match status" value="1"/>
</dbReference>
<feature type="compositionally biased region" description="Basic and acidic residues" evidence="1">
    <location>
        <begin position="664"/>
        <end position="690"/>
    </location>
</feature>
<feature type="compositionally biased region" description="Basic and acidic residues" evidence="1">
    <location>
        <begin position="451"/>
        <end position="483"/>
    </location>
</feature>
<dbReference type="Gene3D" id="2.30.42.10">
    <property type="match status" value="1"/>
</dbReference>
<feature type="compositionally biased region" description="Basic and acidic residues" evidence="1">
    <location>
        <begin position="714"/>
        <end position="759"/>
    </location>
</feature>
<dbReference type="PANTHER" id="PTHR22175">
    <property type="entry name" value="SMALL ACIDIC PROTEIN-RELATED"/>
    <property type="match status" value="1"/>
</dbReference>
<feature type="compositionally biased region" description="Basic residues" evidence="1">
    <location>
        <begin position="311"/>
        <end position="329"/>
    </location>
</feature>
<evidence type="ECO:0000313" key="3">
    <source>
        <dbReference type="EMBL" id="CAE0725468.1"/>
    </source>
</evidence>
<feature type="compositionally biased region" description="Low complexity" evidence="1">
    <location>
        <begin position="691"/>
        <end position="700"/>
    </location>
</feature>
<gene>
    <name evidence="3" type="ORF">PAUS00366_LOCUS18225</name>
</gene>
<dbReference type="AlphaFoldDB" id="A0A7S4ASE9"/>
<dbReference type="PANTHER" id="PTHR22175:SF0">
    <property type="entry name" value="SMALL ACIDIC PROTEIN"/>
    <property type="match status" value="1"/>
</dbReference>
<feature type="compositionally biased region" description="Basic and acidic residues" evidence="1">
    <location>
        <begin position="577"/>
        <end position="598"/>
    </location>
</feature>
<feature type="region of interest" description="Disordered" evidence="1">
    <location>
        <begin position="1"/>
        <end position="54"/>
    </location>
</feature>
<feature type="region of interest" description="Disordered" evidence="1">
    <location>
        <begin position="978"/>
        <end position="1003"/>
    </location>
</feature>
<feature type="region of interest" description="Disordered" evidence="1">
    <location>
        <begin position="937"/>
        <end position="958"/>
    </location>
</feature>
<organism evidence="3">
    <name type="scientific">Pseudo-nitzschia australis</name>
    <dbReference type="NCBI Taxonomy" id="44445"/>
    <lineage>
        <taxon>Eukaryota</taxon>
        <taxon>Sar</taxon>
        <taxon>Stramenopiles</taxon>
        <taxon>Ochrophyta</taxon>
        <taxon>Bacillariophyta</taxon>
        <taxon>Bacillariophyceae</taxon>
        <taxon>Bacillariophycidae</taxon>
        <taxon>Bacillariales</taxon>
        <taxon>Bacillariaceae</taxon>
        <taxon>Pseudo-nitzschia</taxon>
    </lineage>
</organism>
<feature type="compositionally biased region" description="Polar residues" evidence="1">
    <location>
        <begin position="992"/>
        <end position="1003"/>
    </location>
</feature>
<name>A0A7S4ASE9_9STRA</name>
<dbReference type="InterPro" id="IPR026714">
    <property type="entry name" value="SMAP"/>
</dbReference>
<dbReference type="SUPFAM" id="SSF50156">
    <property type="entry name" value="PDZ domain-like"/>
    <property type="match status" value="1"/>
</dbReference>
<feature type="region of interest" description="Disordered" evidence="1">
    <location>
        <begin position="262"/>
        <end position="504"/>
    </location>
</feature>
<dbReference type="EMBL" id="HBIX01026769">
    <property type="protein sequence ID" value="CAE0725468.1"/>
    <property type="molecule type" value="Transcribed_RNA"/>
</dbReference>
<dbReference type="PROSITE" id="PS50106">
    <property type="entry name" value="PDZ"/>
    <property type="match status" value="1"/>
</dbReference>
<feature type="compositionally biased region" description="Acidic residues" evidence="1">
    <location>
        <begin position="701"/>
        <end position="713"/>
    </location>
</feature>
<feature type="domain" description="PDZ" evidence="2">
    <location>
        <begin position="860"/>
        <end position="916"/>
    </location>
</feature>
<feature type="compositionally biased region" description="Basic and acidic residues" evidence="1">
    <location>
        <begin position="330"/>
        <end position="377"/>
    </location>
</feature>
<accession>A0A7S4ASE9</accession>
<dbReference type="InterPro" id="IPR036034">
    <property type="entry name" value="PDZ_sf"/>
</dbReference>
<proteinExistence type="predicted"/>
<reference evidence="3" key="1">
    <citation type="submission" date="2021-01" db="EMBL/GenBank/DDBJ databases">
        <authorList>
            <person name="Corre E."/>
            <person name="Pelletier E."/>
            <person name="Niang G."/>
            <person name="Scheremetjew M."/>
            <person name="Finn R."/>
            <person name="Kale V."/>
            <person name="Holt S."/>
            <person name="Cochrane G."/>
            <person name="Meng A."/>
            <person name="Brown T."/>
            <person name="Cohen L."/>
        </authorList>
    </citation>
    <scope>NUCLEOTIDE SEQUENCE</scope>
    <source>
        <strain evidence="3">10249 10 AB</strain>
    </source>
</reference>
<dbReference type="InterPro" id="IPR001478">
    <property type="entry name" value="PDZ"/>
</dbReference>
<evidence type="ECO:0000256" key="1">
    <source>
        <dbReference type="SAM" id="MobiDB-lite"/>
    </source>
</evidence>